<dbReference type="GO" id="GO:0045901">
    <property type="term" value="P:positive regulation of translational elongation"/>
    <property type="evidence" value="ECO:0007669"/>
    <property type="project" value="UniProtKB-UniRule"/>
</dbReference>
<dbReference type="NCBIfam" id="TIGR00037">
    <property type="entry name" value="eIF_5A"/>
    <property type="match status" value="1"/>
</dbReference>
<accession>A0A146KAB8</accession>
<dbReference type="InterPro" id="IPR001884">
    <property type="entry name" value="IF5A-like"/>
</dbReference>
<dbReference type="GO" id="GO:0043022">
    <property type="term" value="F:ribosome binding"/>
    <property type="evidence" value="ECO:0007669"/>
    <property type="project" value="UniProtKB-UniRule"/>
</dbReference>
<sequence>MICSGELNVPRQAGDLMKGDYVCMGQKHRPCRVVEMSVVKNGKHGHAKAVITAVDIFNGQKFEDQFPASHIVQCPIVELKTNQMTAYDETHIQTMSENGEIEEYEKPQYPNNYGDSLCSMFEEATRNDANFNVSVQIAMGAAQIISHKTERV</sequence>
<comment type="PTM">
    <text evidence="1">eIF-5A seems to be the only eukaryotic protein to have a hypusine residue which is a post-translational modification of a lysine by the addition of a butylamino group.</text>
</comment>
<reference evidence="3" key="1">
    <citation type="submission" date="2015-07" db="EMBL/GenBank/DDBJ databases">
        <title>Adaptation to a free-living lifestyle via gene acquisitions in the diplomonad Trepomonas sp. PC1.</title>
        <authorList>
            <person name="Xu F."/>
            <person name="Jerlstrom-Hultqvist J."/>
            <person name="Kolisko M."/>
            <person name="Simpson A.G.B."/>
            <person name="Roger A.J."/>
            <person name="Svard S.G."/>
            <person name="Andersson J.O."/>
        </authorList>
    </citation>
    <scope>NUCLEOTIDE SEQUENCE</scope>
    <source>
        <strain evidence="3">PC1</strain>
    </source>
</reference>
<dbReference type="SUPFAM" id="SSF50104">
    <property type="entry name" value="Translation proteins SH3-like domain"/>
    <property type="match status" value="1"/>
</dbReference>
<dbReference type="EMBL" id="GDID01004185">
    <property type="protein sequence ID" value="JAP92421.1"/>
    <property type="molecule type" value="Transcribed_RNA"/>
</dbReference>
<name>A0A146KAB8_9EUKA</name>
<dbReference type="PANTHER" id="PTHR11673">
    <property type="entry name" value="TRANSLATION INITIATION FACTOR 5A FAMILY MEMBER"/>
    <property type="match status" value="1"/>
</dbReference>
<dbReference type="PIRSF" id="PIRSF003025">
    <property type="entry name" value="eIF5A"/>
    <property type="match status" value="1"/>
</dbReference>
<dbReference type="Pfam" id="PF21485">
    <property type="entry name" value="IF5A-like_N"/>
    <property type="match status" value="1"/>
</dbReference>
<comment type="function">
    <text evidence="1">Translation factor that promotes translation elongation and termination, particularly upon ribosome stalling at specific amino acid sequence contexts. Binds between the exit (E) and peptidyl (P) site of the ribosome and promotes rescue of stalled ribosome: specifically required for efficient translation of polyproline-containing peptides as well as other motifs that stall the ribosome. Acts as ribosome quality control (RQC) cofactor by joining the RQC complex to facilitate peptidyl transfer during CAT tailing step.</text>
</comment>
<dbReference type="Gene3D" id="2.30.30.30">
    <property type="match status" value="1"/>
</dbReference>
<dbReference type="AlphaFoldDB" id="A0A146KAB8"/>
<keyword evidence="1" id="KW-0648">Protein biosynthesis</keyword>
<dbReference type="InterPro" id="IPR048670">
    <property type="entry name" value="IF5A-like_N"/>
</dbReference>
<evidence type="ECO:0000259" key="2">
    <source>
        <dbReference type="Pfam" id="PF21485"/>
    </source>
</evidence>
<organism evidence="3">
    <name type="scientific">Trepomonas sp. PC1</name>
    <dbReference type="NCBI Taxonomy" id="1076344"/>
    <lineage>
        <taxon>Eukaryota</taxon>
        <taxon>Metamonada</taxon>
        <taxon>Diplomonadida</taxon>
        <taxon>Hexamitidae</taxon>
        <taxon>Hexamitinae</taxon>
        <taxon>Trepomonas</taxon>
    </lineage>
</organism>
<proteinExistence type="inferred from homology"/>
<evidence type="ECO:0000256" key="1">
    <source>
        <dbReference type="RuleBase" id="RU362005"/>
    </source>
</evidence>
<dbReference type="GO" id="GO:0045905">
    <property type="term" value="P:positive regulation of translational termination"/>
    <property type="evidence" value="ECO:0007669"/>
    <property type="project" value="UniProtKB-UniRule"/>
</dbReference>
<comment type="similarity">
    <text evidence="1">Belongs to the eIF-5A family.</text>
</comment>
<dbReference type="GO" id="GO:0003743">
    <property type="term" value="F:translation initiation factor activity"/>
    <property type="evidence" value="ECO:0007669"/>
    <property type="project" value="UniProtKB-KW"/>
</dbReference>
<feature type="domain" description="Translation initiation factor 5A-like N-terminal" evidence="2">
    <location>
        <begin position="9"/>
        <end position="70"/>
    </location>
</feature>
<gene>
    <name evidence="3" type="ORF">TPC1_15645</name>
</gene>
<dbReference type="InterPro" id="IPR014722">
    <property type="entry name" value="Rib_uL2_dom2"/>
</dbReference>
<dbReference type="GO" id="GO:0003723">
    <property type="term" value="F:RNA binding"/>
    <property type="evidence" value="ECO:0007669"/>
    <property type="project" value="InterPro"/>
</dbReference>
<feature type="non-terminal residue" evidence="3">
    <location>
        <position position="152"/>
    </location>
</feature>
<dbReference type="InterPro" id="IPR008991">
    <property type="entry name" value="Translation_prot_SH3-like_sf"/>
</dbReference>
<evidence type="ECO:0000313" key="3">
    <source>
        <dbReference type="EMBL" id="JAP92421.1"/>
    </source>
</evidence>
<protein>
    <recommendedName>
        <fullName evidence="1">Eukaryotic translation initiation factor 5A</fullName>
        <shortName evidence="1">eIF-5A</shortName>
    </recommendedName>
</protein>
<keyword evidence="3" id="KW-0396">Initiation factor</keyword>
<keyword evidence="1" id="KW-0385">Hypusine</keyword>
<dbReference type="GO" id="GO:0003746">
    <property type="term" value="F:translation elongation factor activity"/>
    <property type="evidence" value="ECO:0007669"/>
    <property type="project" value="UniProtKB-UniRule"/>
</dbReference>